<dbReference type="EMBL" id="ML738446">
    <property type="protein sequence ID" value="KAE8306518.1"/>
    <property type="molecule type" value="Genomic_DNA"/>
</dbReference>
<evidence type="ECO:0000256" key="1">
    <source>
        <dbReference type="SAM" id="Phobius"/>
    </source>
</evidence>
<name>A0A5N6VDX1_9EURO</name>
<dbReference type="Proteomes" id="UP000325433">
    <property type="component" value="Unassembled WGS sequence"/>
</dbReference>
<evidence type="ECO:0000313" key="2">
    <source>
        <dbReference type="EMBL" id="KAE8306518.1"/>
    </source>
</evidence>
<reference evidence="3" key="1">
    <citation type="submission" date="2019-04" db="EMBL/GenBank/DDBJ databases">
        <title>Friends and foes A comparative genomics studyof 23 Aspergillus species from section Flavi.</title>
        <authorList>
            <consortium name="DOE Joint Genome Institute"/>
            <person name="Kjaerbolling I."/>
            <person name="Vesth T."/>
            <person name="Frisvad J.C."/>
            <person name="Nybo J.L."/>
            <person name="Theobald S."/>
            <person name="Kildgaard S."/>
            <person name="Isbrandt T."/>
            <person name="Kuo A."/>
            <person name="Sato A."/>
            <person name="Lyhne E.K."/>
            <person name="Kogle M.E."/>
            <person name="Wiebenga A."/>
            <person name="Kun R.S."/>
            <person name="Lubbers R.J."/>
            <person name="Makela M.R."/>
            <person name="Barry K."/>
            <person name="Chovatia M."/>
            <person name="Clum A."/>
            <person name="Daum C."/>
            <person name="Haridas S."/>
            <person name="He G."/>
            <person name="LaButti K."/>
            <person name="Lipzen A."/>
            <person name="Mondo S."/>
            <person name="Riley R."/>
            <person name="Salamov A."/>
            <person name="Simmons B.A."/>
            <person name="Magnuson J.K."/>
            <person name="Henrissat B."/>
            <person name="Mortensen U.H."/>
            <person name="Larsen T.O."/>
            <person name="Devries R.P."/>
            <person name="Grigoriev I.V."/>
            <person name="Machida M."/>
            <person name="Baker S.E."/>
            <person name="Andersen M.R."/>
        </authorList>
    </citation>
    <scope>NUCLEOTIDE SEQUENCE [LARGE SCALE GENOMIC DNA]</scope>
    <source>
        <strain evidence="3">CBS 130015</strain>
    </source>
</reference>
<evidence type="ECO:0000313" key="3">
    <source>
        <dbReference type="Proteomes" id="UP000325433"/>
    </source>
</evidence>
<feature type="transmembrane region" description="Helical" evidence="1">
    <location>
        <begin position="35"/>
        <end position="59"/>
    </location>
</feature>
<sequence>MVLRDDPTPTYEADGKSIERNASSKLLRRGWLRETYGTMGLTSVATLLQLYGVVGYLHVLNVLRANWI</sequence>
<accession>A0A5N6VDX1</accession>
<organism evidence="2 3">
    <name type="scientific">Aspergillus transmontanensis</name>
    <dbReference type="NCBI Taxonomy" id="1034304"/>
    <lineage>
        <taxon>Eukaryota</taxon>
        <taxon>Fungi</taxon>
        <taxon>Dikarya</taxon>
        <taxon>Ascomycota</taxon>
        <taxon>Pezizomycotina</taxon>
        <taxon>Eurotiomycetes</taxon>
        <taxon>Eurotiomycetidae</taxon>
        <taxon>Eurotiales</taxon>
        <taxon>Aspergillaceae</taxon>
        <taxon>Aspergillus</taxon>
        <taxon>Aspergillus subgen. Circumdati</taxon>
    </lineage>
</organism>
<keyword evidence="1" id="KW-0472">Membrane</keyword>
<keyword evidence="1" id="KW-1133">Transmembrane helix</keyword>
<gene>
    <name evidence="2" type="ORF">BDV41DRAFT_558164</name>
</gene>
<protein>
    <submittedName>
        <fullName evidence="2">Uncharacterized protein</fullName>
    </submittedName>
</protein>
<keyword evidence="3" id="KW-1185">Reference proteome</keyword>
<keyword evidence="1" id="KW-0812">Transmembrane</keyword>
<proteinExistence type="predicted"/>
<dbReference type="AlphaFoldDB" id="A0A5N6VDX1"/>